<evidence type="ECO:0000313" key="4">
    <source>
        <dbReference type="Proteomes" id="UP000015106"/>
    </source>
</evidence>
<evidence type="ECO:0000313" key="3">
    <source>
        <dbReference type="EnsemblPlants" id="TuG1812U0000287000.01.T01.s_cds6092"/>
    </source>
</evidence>
<organism evidence="2 4">
    <name type="scientific">Triticum urartu</name>
    <name type="common">Red wild einkorn</name>
    <name type="synonym">Crithodium urartu</name>
    <dbReference type="NCBI Taxonomy" id="4572"/>
    <lineage>
        <taxon>Eukaryota</taxon>
        <taxon>Viridiplantae</taxon>
        <taxon>Streptophyta</taxon>
        <taxon>Embryophyta</taxon>
        <taxon>Tracheophyta</taxon>
        <taxon>Spermatophyta</taxon>
        <taxon>Magnoliopsida</taxon>
        <taxon>Liliopsida</taxon>
        <taxon>Poales</taxon>
        <taxon>Poaceae</taxon>
        <taxon>BOP clade</taxon>
        <taxon>Pooideae</taxon>
        <taxon>Triticodae</taxon>
        <taxon>Triticeae</taxon>
        <taxon>Triticinae</taxon>
        <taxon>Triticum</taxon>
    </lineage>
</organism>
<feature type="region of interest" description="Disordered" evidence="1">
    <location>
        <begin position="18"/>
        <end position="51"/>
    </location>
</feature>
<reference evidence="2" key="3">
    <citation type="submission" date="2022-06" db="UniProtKB">
        <authorList>
            <consortium name="EnsemblPlants"/>
        </authorList>
    </citation>
    <scope>IDENTIFICATION</scope>
</reference>
<dbReference type="Proteomes" id="UP000015106">
    <property type="component" value="Chromosome 4"/>
</dbReference>
<evidence type="ECO:0000313" key="2">
    <source>
        <dbReference type="EnsemblPlants" id="TuG1812S0001401200.01.T01.s_cds16064"/>
    </source>
</evidence>
<evidence type="ECO:0000256" key="1">
    <source>
        <dbReference type="SAM" id="MobiDB-lite"/>
    </source>
</evidence>
<accession>A0A8R7RBH6</accession>
<protein>
    <submittedName>
        <fullName evidence="2">Uncharacterized protein</fullName>
    </submittedName>
</protein>
<dbReference type="Gramene" id="TuG1812S0001401200.01.T01">
    <property type="protein sequence ID" value="TuG1812S0001401200.01.T01.s_cds16064"/>
    <property type="gene ID" value="TuG1812S0001401200.01"/>
</dbReference>
<dbReference type="EnsemblPlants" id="TuG1812S0001401200.01.T01">
    <property type="protein sequence ID" value="TuG1812S0001401200.01.T01.s_cds16064"/>
    <property type="gene ID" value="TuG1812S0001401200.01"/>
</dbReference>
<dbReference type="EnsemblPlants" id="TuG1812U0000287000.01.T01">
    <property type="protein sequence ID" value="TuG1812U0000287000.01.T01.s_cds6092"/>
    <property type="gene ID" value="TuG1812U0000287000.01"/>
</dbReference>
<dbReference type="AlphaFoldDB" id="A0A8R7RBH6"/>
<name>A0A8R7RBH6_TRIUA</name>
<sequence length="104" mass="11139">RPQSWRSARVGDLLCAPTPFPASRSTPSERKLFTSANDVHSPPPLGRSPPPPQAVLLRHVCPFTAAPRIPAELVRNPGPLCGHPGPHCGAIVFSSPPLRFDEPP</sequence>
<reference evidence="3" key="2">
    <citation type="submission" date="2018-03" db="EMBL/GenBank/DDBJ databases">
        <title>The Triticum urartu genome reveals the dynamic nature of wheat genome evolution.</title>
        <authorList>
            <person name="Ling H."/>
            <person name="Ma B."/>
            <person name="Shi X."/>
            <person name="Liu H."/>
            <person name="Dong L."/>
            <person name="Sun H."/>
            <person name="Cao Y."/>
            <person name="Gao Q."/>
            <person name="Zheng S."/>
            <person name="Li Y."/>
            <person name="Yu Y."/>
            <person name="Du H."/>
            <person name="Qi M."/>
            <person name="Li Y."/>
            <person name="Yu H."/>
            <person name="Cui Y."/>
            <person name="Wang N."/>
            <person name="Chen C."/>
            <person name="Wu H."/>
            <person name="Zhao Y."/>
            <person name="Zhang J."/>
            <person name="Li Y."/>
            <person name="Zhou W."/>
            <person name="Zhang B."/>
            <person name="Hu W."/>
            <person name="Eijk M."/>
            <person name="Tang J."/>
            <person name="Witsenboer H."/>
            <person name="Zhao S."/>
            <person name="Li Z."/>
            <person name="Zhang A."/>
            <person name="Wang D."/>
            <person name="Liang C."/>
        </authorList>
    </citation>
    <scope>NUCLEOTIDE SEQUENCE [LARGE SCALE GENOMIC DNA]</scope>
    <source>
        <strain evidence="3">cv. G1812</strain>
    </source>
</reference>
<dbReference type="Gramene" id="TuG1812U0000287000.01.T01">
    <property type="protein sequence ID" value="TuG1812U0000287000.01.T01.s_cds6092"/>
    <property type="gene ID" value="TuG1812U0000287000.01"/>
</dbReference>
<keyword evidence="4" id="KW-1185">Reference proteome</keyword>
<feature type="compositionally biased region" description="Pro residues" evidence="1">
    <location>
        <begin position="41"/>
        <end position="51"/>
    </location>
</feature>
<reference evidence="4" key="1">
    <citation type="journal article" date="2013" name="Nature">
        <title>Draft genome of the wheat A-genome progenitor Triticum urartu.</title>
        <authorList>
            <person name="Ling H.Q."/>
            <person name="Zhao S."/>
            <person name="Liu D."/>
            <person name="Wang J."/>
            <person name="Sun H."/>
            <person name="Zhang C."/>
            <person name="Fan H."/>
            <person name="Li D."/>
            <person name="Dong L."/>
            <person name="Tao Y."/>
            <person name="Gao C."/>
            <person name="Wu H."/>
            <person name="Li Y."/>
            <person name="Cui Y."/>
            <person name="Guo X."/>
            <person name="Zheng S."/>
            <person name="Wang B."/>
            <person name="Yu K."/>
            <person name="Liang Q."/>
            <person name="Yang W."/>
            <person name="Lou X."/>
            <person name="Chen J."/>
            <person name="Feng M."/>
            <person name="Jian J."/>
            <person name="Zhang X."/>
            <person name="Luo G."/>
            <person name="Jiang Y."/>
            <person name="Liu J."/>
            <person name="Wang Z."/>
            <person name="Sha Y."/>
            <person name="Zhang B."/>
            <person name="Wu H."/>
            <person name="Tang D."/>
            <person name="Shen Q."/>
            <person name="Xue P."/>
            <person name="Zou S."/>
            <person name="Wang X."/>
            <person name="Liu X."/>
            <person name="Wang F."/>
            <person name="Yang Y."/>
            <person name="An X."/>
            <person name="Dong Z."/>
            <person name="Zhang K."/>
            <person name="Zhang X."/>
            <person name="Luo M.C."/>
            <person name="Dvorak J."/>
            <person name="Tong Y."/>
            <person name="Wang J."/>
            <person name="Yang H."/>
            <person name="Li Z."/>
            <person name="Wang D."/>
            <person name="Zhang A."/>
            <person name="Wang J."/>
        </authorList>
    </citation>
    <scope>NUCLEOTIDE SEQUENCE</scope>
    <source>
        <strain evidence="4">cv. G1812</strain>
    </source>
</reference>
<proteinExistence type="predicted"/>